<evidence type="ECO:0000256" key="5">
    <source>
        <dbReference type="ARBA" id="ARBA00022729"/>
    </source>
</evidence>
<dbReference type="GO" id="GO:0005788">
    <property type="term" value="C:endoplasmic reticulum lumen"/>
    <property type="evidence" value="ECO:0007669"/>
    <property type="project" value="UniProtKB-SubCell"/>
</dbReference>
<evidence type="ECO:0000256" key="8">
    <source>
        <dbReference type="ARBA" id="ARBA00023157"/>
    </source>
</evidence>
<protein>
    <recommendedName>
        <fullName evidence="4">protein disulfide-isomerase</fullName>
        <ecNumber evidence="4">5.3.4.1</ecNumber>
    </recommendedName>
</protein>
<dbReference type="PROSITE" id="PS51352">
    <property type="entry name" value="THIOREDOXIN_2"/>
    <property type="match status" value="2"/>
</dbReference>
<evidence type="ECO:0000256" key="6">
    <source>
        <dbReference type="ARBA" id="ARBA00022737"/>
    </source>
</evidence>
<dbReference type="SUPFAM" id="SSF52833">
    <property type="entry name" value="Thioredoxin-like"/>
    <property type="match status" value="3"/>
</dbReference>
<evidence type="ECO:0000256" key="10">
    <source>
        <dbReference type="ARBA" id="ARBA00023284"/>
    </source>
</evidence>
<evidence type="ECO:0000256" key="11">
    <source>
        <dbReference type="RuleBase" id="RU004208"/>
    </source>
</evidence>
<dbReference type="InterPro" id="IPR005788">
    <property type="entry name" value="PDI_thioredoxin-like_dom"/>
</dbReference>
<dbReference type="EC" id="5.3.4.1" evidence="4"/>
<dbReference type="PANTHER" id="PTHR45815">
    <property type="entry name" value="PROTEIN DISULFIDE-ISOMERASE A6"/>
    <property type="match status" value="1"/>
</dbReference>
<dbReference type="InterPro" id="IPR057305">
    <property type="entry name" value="Thioredox_PDIA6_C"/>
</dbReference>
<dbReference type="InterPro" id="IPR036249">
    <property type="entry name" value="Thioredoxin-like_sf"/>
</dbReference>
<dbReference type="Gene3D" id="3.40.30.10">
    <property type="entry name" value="Glutaredoxin"/>
    <property type="match status" value="2"/>
</dbReference>
<evidence type="ECO:0000259" key="12">
    <source>
        <dbReference type="PROSITE" id="PS51352"/>
    </source>
</evidence>
<keyword evidence="6" id="KW-0677">Repeat</keyword>
<dbReference type="InterPro" id="IPR013766">
    <property type="entry name" value="Thioredoxin_domain"/>
</dbReference>
<evidence type="ECO:0000256" key="3">
    <source>
        <dbReference type="ARBA" id="ARBA00006347"/>
    </source>
</evidence>
<keyword evidence="5" id="KW-0732">Signal</keyword>
<name>A0AA38M0I5_9CUCU</name>
<keyword evidence="7" id="KW-0256">Endoplasmic reticulum</keyword>
<dbReference type="PROSITE" id="PS00194">
    <property type="entry name" value="THIOREDOXIN_1"/>
    <property type="match status" value="1"/>
</dbReference>
<evidence type="ECO:0000256" key="2">
    <source>
        <dbReference type="ARBA" id="ARBA00004319"/>
    </source>
</evidence>
<keyword evidence="8" id="KW-1015">Disulfide bond</keyword>
<reference evidence="13" key="1">
    <citation type="journal article" date="2023" name="G3 (Bethesda)">
        <title>Whole genome assemblies of Zophobas morio and Tenebrio molitor.</title>
        <authorList>
            <person name="Kaur S."/>
            <person name="Stinson S.A."/>
            <person name="diCenzo G.C."/>
        </authorList>
    </citation>
    <scope>NUCLEOTIDE SEQUENCE</scope>
    <source>
        <strain evidence="13">QUZm001</strain>
    </source>
</reference>
<comment type="caution">
    <text evidence="13">The sequence shown here is derived from an EMBL/GenBank/DDBJ whole genome shotgun (WGS) entry which is preliminary data.</text>
</comment>
<dbReference type="Proteomes" id="UP001168821">
    <property type="component" value="Unassembled WGS sequence"/>
</dbReference>
<gene>
    <name evidence="13" type="ORF">Zmor_008919</name>
</gene>
<dbReference type="GO" id="GO:0034976">
    <property type="term" value="P:response to endoplasmic reticulum stress"/>
    <property type="evidence" value="ECO:0007669"/>
    <property type="project" value="TreeGrafter"/>
</dbReference>
<keyword evidence="9" id="KW-0413">Isomerase</keyword>
<proteinExistence type="inferred from homology"/>
<evidence type="ECO:0000256" key="9">
    <source>
        <dbReference type="ARBA" id="ARBA00023235"/>
    </source>
</evidence>
<dbReference type="GO" id="GO:0015035">
    <property type="term" value="F:protein-disulfide reductase activity"/>
    <property type="evidence" value="ECO:0007669"/>
    <property type="project" value="TreeGrafter"/>
</dbReference>
<dbReference type="PANTHER" id="PTHR45815:SF3">
    <property type="entry name" value="PROTEIN DISULFIDE-ISOMERASE A6"/>
    <property type="match status" value="1"/>
</dbReference>
<evidence type="ECO:0000256" key="4">
    <source>
        <dbReference type="ARBA" id="ARBA00012723"/>
    </source>
</evidence>
<dbReference type="AlphaFoldDB" id="A0AA38M0I5"/>
<comment type="subcellular location">
    <subcellularLocation>
        <location evidence="2">Endoplasmic reticulum lumen</location>
    </subcellularLocation>
</comment>
<dbReference type="InterPro" id="IPR017937">
    <property type="entry name" value="Thioredoxin_CS"/>
</dbReference>
<evidence type="ECO:0000256" key="7">
    <source>
        <dbReference type="ARBA" id="ARBA00022824"/>
    </source>
</evidence>
<comment type="similarity">
    <text evidence="3 11">Belongs to the protein disulfide isomerase family.</text>
</comment>
<dbReference type="GO" id="GO:0003756">
    <property type="term" value="F:protein disulfide isomerase activity"/>
    <property type="evidence" value="ECO:0007669"/>
    <property type="project" value="UniProtKB-EC"/>
</dbReference>
<dbReference type="EMBL" id="JALNTZ010002546">
    <property type="protein sequence ID" value="KAJ3616954.1"/>
    <property type="molecule type" value="Genomic_DNA"/>
</dbReference>
<keyword evidence="14" id="KW-1185">Reference proteome</keyword>
<evidence type="ECO:0000313" key="13">
    <source>
        <dbReference type="EMBL" id="KAJ3616954.1"/>
    </source>
</evidence>
<feature type="domain" description="Thioredoxin" evidence="12">
    <location>
        <begin position="16"/>
        <end position="133"/>
    </location>
</feature>
<evidence type="ECO:0000313" key="14">
    <source>
        <dbReference type="Proteomes" id="UP001168821"/>
    </source>
</evidence>
<dbReference type="Pfam" id="PF00085">
    <property type="entry name" value="Thioredoxin"/>
    <property type="match status" value="2"/>
</dbReference>
<comment type="catalytic activity">
    <reaction evidence="1">
        <text>Catalyzes the rearrangement of -S-S- bonds in proteins.</text>
        <dbReference type="EC" id="5.3.4.1"/>
    </reaction>
</comment>
<keyword evidence="10" id="KW-0676">Redox-active center</keyword>
<dbReference type="FunFam" id="3.40.30.10:FF:000107">
    <property type="entry name" value="Protein disulfide-isomerase 5-2"/>
    <property type="match status" value="1"/>
</dbReference>
<dbReference type="NCBIfam" id="TIGR01126">
    <property type="entry name" value="pdi_dom"/>
    <property type="match status" value="1"/>
</dbReference>
<organism evidence="13 14">
    <name type="scientific">Zophobas morio</name>
    <dbReference type="NCBI Taxonomy" id="2755281"/>
    <lineage>
        <taxon>Eukaryota</taxon>
        <taxon>Metazoa</taxon>
        <taxon>Ecdysozoa</taxon>
        <taxon>Arthropoda</taxon>
        <taxon>Hexapoda</taxon>
        <taxon>Insecta</taxon>
        <taxon>Pterygota</taxon>
        <taxon>Neoptera</taxon>
        <taxon>Endopterygota</taxon>
        <taxon>Coleoptera</taxon>
        <taxon>Polyphaga</taxon>
        <taxon>Cucujiformia</taxon>
        <taxon>Tenebrionidae</taxon>
        <taxon>Zophobas</taxon>
    </lineage>
</organism>
<accession>A0AA38M0I5</accession>
<evidence type="ECO:0000256" key="1">
    <source>
        <dbReference type="ARBA" id="ARBA00001182"/>
    </source>
</evidence>
<sequence length="412" mass="46478">MSFLVCTSKLSKAGVTFYRDEDKVFELTEKIFKEKVIASKEPWIIEFYAPWCGHCQNLVTEWKKVALALEGIIKVGAINAEKYKSLQSEYQISSFPTIKFFGGNKLNPTVYTETPTADNIVDFSLREIGEIARSRLGKGKSSGGSAKHVVELSDSNFDGRVLKSKKIIFVEFYAPWCGHCKQLAPHYELAAKRLHEKNSKVRFAAVDATVNSKLATKYDIRGYPTILIFGADKTKSPNPYTSGRDADSLVEAALSLEASTGTAAEVTELISEAIFMEYCNPEKQVICLIAILPHISFTEAKGRNRYLDAMKQVNEEMRGKPFRFLWTEVGKQSSLEQSLHLDGVMLPTMVALSLKKLKYTRYTRAFDTEHLRDYCQHLLIGMSEASNFDPKLLKINSVAPWDGKDYQRKDEL</sequence>
<dbReference type="Pfam" id="PF24541">
    <property type="entry name" value="Thioredox_PDIA6_C"/>
    <property type="match status" value="1"/>
</dbReference>
<dbReference type="PRINTS" id="PR00421">
    <property type="entry name" value="THIOREDOXIN"/>
</dbReference>
<feature type="domain" description="Thioredoxin" evidence="12">
    <location>
        <begin position="141"/>
        <end position="258"/>
    </location>
</feature>